<dbReference type="InterPro" id="IPR052565">
    <property type="entry name" value="Glutaredoxin-like_YDR286C"/>
</dbReference>
<keyword evidence="3" id="KW-1185">Reference proteome</keyword>
<gene>
    <name evidence="2" type="ORF">AAP_00068</name>
</gene>
<accession>A0A168DJA5</accession>
<protein>
    <submittedName>
        <fullName evidence="2">Glutaredoxin-like protein</fullName>
    </submittedName>
</protein>
<evidence type="ECO:0000256" key="1">
    <source>
        <dbReference type="SAM" id="MobiDB-lite"/>
    </source>
</evidence>
<dbReference type="PANTHER" id="PTHR33558">
    <property type="entry name" value="GLUTAREDOXIN-LIKE PROTEIN C5ORF63 HOMOLOG"/>
    <property type="match status" value="1"/>
</dbReference>
<dbReference type="Proteomes" id="UP000242877">
    <property type="component" value="Unassembled WGS sequence"/>
</dbReference>
<dbReference type="OrthoDB" id="429967at2759"/>
<evidence type="ECO:0000313" key="3">
    <source>
        <dbReference type="Proteomes" id="UP000242877"/>
    </source>
</evidence>
<dbReference type="Gene3D" id="3.40.30.10">
    <property type="entry name" value="Glutaredoxin"/>
    <property type="match status" value="1"/>
</dbReference>
<feature type="region of interest" description="Disordered" evidence="1">
    <location>
        <begin position="44"/>
        <end position="69"/>
    </location>
</feature>
<comment type="caution">
    <text evidence="2">The sequence shown here is derived from an EMBL/GenBank/DDBJ whole genome shotgun (WGS) entry which is preliminary data.</text>
</comment>
<sequence>MRPSLALLSSSSNMARLTLFTRSPCGLCDTAKHTMTLLRNKQEKQLKEGTTTTECGTQSAAKSESSSTTSSIPIEKFTYSEINITDPGQQQWRDCYEFDVPVLHVDGKEKQKKLFHRWSEEDVLQAMRDVKE</sequence>
<feature type="compositionally biased region" description="Low complexity" evidence="1">
    <location>
        <begin position="59"/>
        <end position="69"/>
    </location>
</feature>
<dbReference type="AlphaFoldDB" id="A0A168DJA5"/>
<dbReference type="InterPro" id="IPR036249">
    <property type="entry name" value="Thioredoxin-like_sf"/>
</dbReference>
<organism evidence="2 3">
    <name type="scientific">Ascosphaera apis ARSEF 7405</name>
    <dbReference type="NCBI Taxonomy" id="392613"/>
    <lineage>
        <taxon>Eukaryota</taxon>
        <taxon>Fungi</taxon>
        <taxon>Dikarya</taxon>
        <taxon>Ascomycota</taxon>
        <taxon>Pezizomycotina</taxon>
        <taxon>Eurotiomycetes</taxon>
        <taxon>Eurotiomycetidae</taxon>
        <taxon>Onygenales</taxon>
        <taxon>Ascosphaeraceae</taxon>
        <taxon>Ascosphaera</taxon>
    </lineage>
</organism>
<dbReference type="VEuPathDB" id="FungiDB:AAP_00068"/>
<dbReference type="PANTHER" id="PTHR33558:SF1">
    <property type="entry name" value="GLUTAREDOXIN-LIKE PROTEIN C5ORF63 HOMOLOG"/>
    <property type="match status" value="1"/>
</dbReference>
<reference evidence="2 3" key="1">
    <citation type="journal article" date="2016" name="Genome Biol. Evol.">
        <title>Divergent and convergent evolution of fungal pathogenicity.</title>
        <authorList>
            <person name="Shang Y."/>
            <person name="Xiao G."/>
            <person name="Zheng P."/>
            <person name="Cen K."/>
            <person name="Zhan S."/>
            <person name="Wang C."/>
        </authorList>
    </citation>
    <scope>NUCLEOTIDE SEQUENCE [LARGE SCALE GENOMIC DNA]</scope>
    <source>
        <strain evidence="2 3">ARSEF 7405</strain>
    </source>
</reference>
<proteinExistence type="predicted"/>
<dbReference type="EMBL" id="AZGZ01000001">
    <property type="protein sequence ID" value="KZZ97807.1"/>
    <property type="molecule type" value="Genomic_DNA"/>
</dbReference>
<evidence type="ECO:0000313" key="2">
    <source>
        <dbReference type="EMBL" id="KZZ97807.1"/>
    </source>
</evidence>
<feature type="compositionally biased region" description="Polar residues" evidence="1">
    <location>
        <begin position="48"/>
        <end position="58"/>
    </location>
</feature>
<name>A0A168DJA5_9EURO</name>
<dbReference type="SUPFAM" id="SSF52833">
    <property type="entry name" value="Thioredoxin-like"/>
    <property type="match status" value="1"/>
</dbReference>